<dbReference type="Gene3D" id="1.10.390.10">
    <property type="entry name" value="Neutral Protease Domain 2"/>
    <property type="match status" value="1"/>
</dbReference>
<dbReference type="GO" id="GO:0005615">
    <property type="term" value="C:extracellular space"/>
    <property type="evidence" value="ECO:0007669"/>
    <property type="project" value="InterPro"/>
</dbReference>
<evidence type="ECO:0000313" key="2">
    <source>
        <dbReference type="EMBL" id="PZF72238.1"/>
    </source>
</evidence>
<dbReference type="Pfam" id="PF18962">
    <property type="entry name" value="Por_Secre_tail"/>
    <property type="match status" value="1"/>
</dbReference>
<name>A0A2W2AX02_9BACT</name>
<keyword evidence="3" id="KW-1185">Reference proteome</keyword>
<feature type="domain" description="Secretion system C-terminal sorting" evidence="1">
    <location>
        <begin position="927"/>
        <end position="999"/>
    </location>
</feature>
<evidence type="ECO:0000259" key="1">
    <source>
        <dbReference type="Pfam" id="PF18962"/>
    </source>
</evidence>
<dbReference type="SUPFAM" id="SSF55486">
    <property type="entry name" value="Metalloproteases ('zincins'), catalytic domain"/>
    <property type="match status" value="1"/>
</dbReference>
<dbReference type="InterPro" id="IPR026444">
    <property type="entry name" value="Secre_tail"/>
</dbReference>
<evidence type="ECO:0000313" key="3">
    <source>
        <dbReference type="Proteomes" id="UP000248745"/>
    </source>
</evidence>
<sequence>MADFCYFFVLYFLHKMKRSLILLGLSAAFLPAVAQKSSYEVSVFRNANAPVTQAKTGNAANMRTQEGRIIIPGWGINTANITVNDFFGPAITVPGSTLVQKAQYCFDNYLTSAGLNKNDWQLTRNEVTPRATFVEFQQTLNGQEVQFSRISFRFTNDGKLVRINLKSYGQDGITQTPVISAAAALEAAGSDLTDAVITSKTTGADWSWFPVPSANGYKLRPVWSYTIEAATKNDGPLKLTGFVDAISGDILYRTNEIKEGGDLTIKGTVYKNGTLNAATDEPLTDLAVTINGAIYYSDSAGYFNDPNLTLPAVATIPLQGKWSKVFDINNGSLTPTVNDTINAAGTQFVYPATGTSNSRLVNSYYHVNRVHDFMKGYYPTFTGMDIMLPTNVDLTSGTCNAFYNGNSINFYAAGGGCKSFAEIGDIIYHEYGHGISDKFYQAHSPNGSTIRNGALNEASSDIWAISITHNPILGQYCYTNQPNSYIRRYDQTPKVYPQDIQHEVHADGEIIAGAWWDVAVNTGSVDTMTKLFTDVYYDTPDGPNGTEGVVYHDVLISALMSDDDDNNLSNGTPHFTEIVKAFAKHGIYLLSDATITHQEIAHQPISTPVSVNASVSLTYQSWLQDVKLVYRVRGKAWDTLAMTNNGNMNFSAQIPGIDTGGKLIDYYIAVSDITGTTSAYAPTLFNPILAANTSPVTYSQSNIPYQFGIGLVAVDSNQFEGATTGWRIGNNTNDNTTRGIWVQAVPLASYTSAALGSLICQTGNDHTTGSGKCLITGNASSSSQSITTNAVLSGKTTVITPAFDLTGYQQPIIEYYRWYSNDRGSNPRKDQWQVQVRDTVNTLWKNVEYTYQSDYVWRRRIFSVSEFLTSTAHVQLQFTAYDAVNQNLTGNGQSVVEAGIDDFFIYDKVSTNPASVNNVAPAEKAKIYPNPADGVVNISLPANTKGSMGVYDITGKVIYELTLDGTNTNYHIGTSQLPAGQYLLVIKTDNHTIQTSKISVVH</sequence>
<dbReference type="EMBL" id="QKTW01000019">
    <property type="protein sequence ID" value="PZF72238.1"/>
    <property type="molecule type" value="Genomic_DNA"/>
</dbReference>
<dbReference type="InterPro" id="IPR001842">
    <property type="entry name" value="Peptidase_M36"/>
</dbReference>
<protein>
    <recommendedName>
        <fullName evidence="1">Secretion system C-terminal sorting domain-containing protein</fullName>
    </recommendedName>
</protein>
<accession>A0A2W2AX02</accession>
<dbReference type="OrthoDB" id="5289240at2"/>
<dbReference type="GO" id="GO:0008270">
    <property type="term" value="F:zinc ion binding"/>
    <property type="evidence" value="ECO:0007669"/>
    <property type="project" value="InterPro"/>
</dbReference>
<dbReference type="Proteomes" id="UP000248745">
    <property type="component" value="Unassembled WGS sequence"/>
</dbReference>
<dbReference type="InterPro" id="IPR027268">
    <property type="entry name" value="Peptidase_M4/M1_CTD_sf"/>
</dbReference>
<dbReference type="NCBIfam" id="TIGR04183">
    <property type="entry name" value="Por_Secre_tail"/>
    <property type="match status" value="1"/>
</dbReference>
<reference evidence="2 3" key="1">
    <citation type="submission" date="2018-06" db="EMBL/GenBank/DDBJ databases">
        <title>Mucibacter soli gen. nov., sp. nov., a new member of the family Chitinophagaceae producing mucin.</title>
        <authorList>
            <person name="Kim M.-K."/>
            <person name="Park S."/>
            <person name="Kim T.-S."/>
            <person name="Joung Y."/>
            <person name="Han J.-H."/>
            <person name="Kim S.B."/>
        </authorList>
    </citation>
    <scope>NUCLEOTIDE SEQUENCE [LARGE SCALE GENOMIC DNA]</scope>
    <source>
        <strain evidence="2 3">R1-15</strain>
    </source>
</reference>
<proteinExistence type="predicted"/>
<dbReference type="Gene3D" id="3.10.170.10">
    <property type="match status" value="1"/>
</dbReference>
<gene>
    <name evidence="2" type="ORF">DN068_15015</name>
</gene>
<dbReference type="GO" id="GO:0004222">
    <property type="term" value="F:metalloendopeptidase activity"/>
    <property type="evidence" value="ECO:0007669"/>
    <property type="project" value="InterPro"/>
</dbReference>
<dbReference type="Pfam" id="PF02128">
    <property type="entry name" value="Peptidase_M36"/>
    <property type="match status" value="1"/>
</dbReference>
<comment type="caution">
    <text evidence="2">The sequence shown here is derived from an EMBL/GenBank/DDBJ whole genome shotgun (WGS) entry which is preliminary data.</text>
</comment>
<organism evidence="2 3">
    <name type="scientific">Taibaiella soli</name>
    <dbReference type="NCBI Taxonomy" id="1649169"/>
    <lineage>
        <taxon>Bacteria</taxon>
        <taxon>Pseudomonadati</taxon>
        <taxon>Bacteroidota</taxon>
        <taxon>Chitinophagia</taxon>
        <taxon>Chitinophagales</taxon>
        <taxon>Chitinophagaceae</taxon>
        <taxon>Taibaiella</taxon>
    </lineage>
</organism>
<dbReference type="AlphaFoldDB" id="A0A2W2AX02"/>